<proteinExistence type="inferred from homology"/>
<dbReference type="Pfam" id="PF07522">
    <property type="entry name" value="DRMBL"/>
    <property type="match status" value="1"/>
</dbReference>
<protein>
    <recommendedName>
        <fullName evidence="6">DNA cross-link repair 1A protein</fullName>
    </recommendedName>
    <alternativeName>
        <fullName evidence="7">SNM1 homolog A</fullName>
    </alternativeName>
</protein>
<dbReference type="SUPFAM" id="SSF56281">
    <property type="entry name" value="Metallo-hydrolase/oxidoreductase"/>
    <property type="match status" value="1"/>
</dbReference>
<keyword evidence="3" id="KW-0227">DNA damage</keyword>
<dbReference type="PANTHER" id="PTHR23240">
    <property type="entry name" value="DNA CROSS-LINK REPAIR PROTEIN PSO2/SNM1-RELATED"/>
    <property type="match status" value="1"/>
</dbReference>
<evidence type="ECO:0000256" key="4">
    <source>
        <dbReference type="ARBA" id="ARBA00023204"/>
    </source>
</evidence>
<reference evidence="9 10" key="1">
    <citation type="journal article" date="2018" name="Gigascience">
        <title>Genomes of trombidid mites reveal novel predicted allergens and laterally-transferred genes associated with secondary metabolism.</title>
        <authorList>
            <person name="Dong X."/>
            <person name="Chaisiri K."/>
            <person name="Xia D."/>
            <person name="Armstrong S.D."/>
            <person name="Fang Y."/>
            <person name="Donnelly M.J."/>
            <person name="Kadowaki T."/>
            <person name="McGarry J.W."/>
            <person name="Darby A.C."/>
            <person name="Makepeace B.L."/>
        </authorList>
    </citation>
    <scope>NUCLEOTIDE SEQUENCE [LARGE SCALE GENOMIC DNA]</scope>
    <source>
        <strain evidence="9">UoL-WK</strain>
    </source>
</reference>
<evidence type="ECO:0000256" key="7">
    <source>
        <dbReference type="ARBA" id="ARBA00078423"/>
    </source>
</evidence>
<evidence type="ECO:0000313" key="9">
    <source>
        <dbReference type="EMBL" id="RWS08530.1"/>
    </source>
</evidence>
<organism evidence="9 10">
    <name type="scientific">Dinothrombium tinctorium</name>
    <dbReference type="NCBI Taxonomy" id="1965070"/>
    <lineage>
        <taxon>Eukaryota</taxon>
        <taxon>Metazoa</taxon>
        <taxon>Ecdysozoa</taxon>
        <taxon>Arthropoda</taxon>
        <taxon>Chelicerata</taxon>
        <taxon>Arachnida</taxon>
        <taxon>Acari</taxon>
        <taxon>Acariformes</taxon>
        <taxon>Trombidiformes</taxon>
        <taxon>Prostigmata</taxon>
        <taxon>Anystina</taxon>
        <taxon>Parasitengona</taxon>
        <taxon>Trombidioidea</taxon>
        <taxon>Trombidiidae</taxon>
        <taxon>Dinothrombium</taxon>
    </lineage>
</organism>
<dbReference type="PANTHER" id="PTHR23240:SF6">
    <property type="entry name" value="DNA CROSS-LINK REPAIR 1A PROTEIN"/>
    <property type="match status" value="1"/>
</dbReference>
<evidence type="ECO:0000256" key="1">
    <source>
        <dbReference type="ARBA" id="ARBA00004123"/>
    </source>
</evidence>
<dbReference type="FunFam" id="3.40.50.12650:FF:000001">
    <property type="entry name" value="DNA cross-link repair 1A"/>
    <property type="match status" value="1"/>
</dbReference>
<evidence type="ECO:0000313" key="10">
    <source>
        <dbReference type="Proteomes" id="UP000285301"/>
    </source>
</evidence>
<dbReference type="GO" id="GO:0031123">
    <property type="term" value="P:RNA 3'-end processing"/>
    <property type="evidence" value="ECO:0007669"/>
    <property type="project" value="UniProtKB-ARBA"/>
</dbReference>
<dbReference type="GO" id="GO:0036297">
    <property type="term" value="P:interstrand cross-link repair"/>
    <property type="evidence" value="ECO:0007669"/>
    <property type="project" value="TreeGrafter"/>
</dbReference>
<dbReference type="InterPro" id="IPR001279">
    <property type="entry name" value="Metallo-B-lactamas"/>
</dbReference>
<dbReference type="Gene3D" id="3.60.15.10">
    <property type="entry name" value="Ribonuclease Z/Hydroxyacylglutathione hydrolase-like"/>
    <property type="match status" value="1"/>
</dbReference>
<sequence length="394" mass="45067">MSKQTKITAFFKAKSVETNETITKSEDVIVVSEKRMFTDDDFVEETSKKQKSNSVKKKCPFYKKIPDTSFAVDAFSYGQIDGVKYYFLTHFHSDHYNGLTKNFNQPIVCSPITGRLIVSQLGVKQSLITVLKLHEPRMIDGVEVVFMDANHCPGAVIILFTLPSSKRILHTGDFRANAEMETISFLNKRPINEIYLDTTYCDPSYSFPTQEETISFIVSICEDFIKKEPKTLIVCGTYSVGKEKVFTAISRLLNLNVWVSPYKRQILNCYQDKELNTLLVNSEQNAQIHVLSMDKINFKSLKDYLQNRDSKFKRLLAFKPTGWEESGEGISSVKPKTSGRVTIYGVPYSEHSSFNELKRFVRFFKPAKVIPTVNVGNSNKRKNMQNLINSWIKP</sequence>
<comment type="caution">
    <text evidence="9">The sequence shown here is derived from an EMBL/GenBank/DDBJ whole genome shotgun (WGS) entry which is preliminary data.</text>
</comment>
<gene>
    <name evidence="9" type="ORF">B4U79_08004</name>
</gene>
<dbReference type="GO" id="GO:0003684">
    <property type="term" value="F:damaged DNA binding"/>
    <property type="evidence" value="ECO:0007669"/>
    <property type="project" value="TreeGrafter"/>
</dbReference>
<dbReference type="SMART" id="SM00849">
    <property type="entry name" value="Lactamase_B"/>
    <property type="match status" value="1"/>
</dbReference>
<dbReference type="GO" id="GO:0006303">
    <property type="term" value="P:double-strand break repair via nonhomologous end joining"/>
    <property type="evidence" value="ECO:0007669"/>
    <property type="project" value="TreeGrafter"/>
</dbReference>
<dbReference type="Proteomes" id="UP000285301">
    <property type="component" value="Unassembled WGS sequence"/>
</dbReference>
<dbReference type="FunFam" id="3.60.15.10:FF:000010">
    <property type="entry name" value="DNA cross-link repair 1A"/>
    <property type="match status" value="1"/>
</dbReference>
<keyword evidence="4" id="KW-0234">DNA repair</keyword>
<evidence type="ECO:0000259" key="8">
    <source>
        <dbReference type="SMART" id="SM00849"/>
    </source>
</evidence>
<comment type="subcellular location">
    <subcellularLocation>
        <location evidence="1">Nucleus</location>
    </subcellularLocation>
</comment>
<dbReference type="GO" id="GO:0035312">
    <property type="term" value="F:5'-3' DNA exonuclease activity"/>
    <property type="evidence" value="ECO:0007669"/>
    <property type="project" value="TreeGrafter"/>
</dbReference>
<dbReference type="GO" id="GO:0005634">
    <property type="term" value="C:nucleus"/>
    <property type="evidence" value="ECO:0007669"/>
    <property type="project" value="UniProtKB-SubCell"/>
</dbReference>
<dbReference type="STRING" id="1965070.A0A3S3S059"/>
<name>A0A3S3S059_9ACAR</name>
<dbReference type="InterPro" id="IPR011084">
    <property type="entry name" value="DRMBL"/>
</dbReference>
<dbReference type="EMBL" id="NCKU01002930">
    <property type="protein sequence ID" value="RWS08530.1"/>
    <property type="molecule type" value="Genomic_DNA"/>
</dbReference>
<dbReference type="CDD" id="cd16273">
    <property type="entry name" value="SNM1A-1C-like_MBL-fold"/>
    <property type="match status" value="1"/>
</dbReference>
<accession>A0A3S3S059</accession>
<evidence type="ECO:0000256" key="5">
    <source>
        <dbReference type="ARBA" id="ARBA00023242"/>
    </source>
</evidence>
<evidence type="ECO:0000256" key="3">
    <source>
        <dbReference type="ARBA" id="ARBA00022763"/>
    </source>
</evidence>
<dbReference type="Gene3D" id="3.40.50.12650">
    <property type="match status" value="1"/>
</dbReference>
<comment type="similarity">
    <text evidence="2">Belongs to the DNA repair metallo-beta-lactamase (DRMBL) family.</text>
</comment>
<evidence type="ECO:0000256" key="2">
    <source>
        <dbReference type="ARBA" id="ARBA00010304"/>
    </source>
</evidence>
<dbReference type="OrthoDB" id="262529at2759"/>
<evidence type="ECO:0000256" key="6">
    <source>
        <dbReference type="ARBA" id="ARBA00069609"/>
    </source>
</evidence>
<keyword evidence="5" id="KW-0539">Nucleus</keyword>
<keyword evidence="10" id="KW-1185">Reference proteome</keyword>
<dbReference type="InterPro" id="IPR036866">
    <property type="entry name" value="RibonucZ/Hydroxyglut_hydro"/>
</dbReference>
<dbReference type="AlphaFoldDB" id="A0A3S3S059"/>
<feature type="domain" description="Metallo-beta-lactamase" evidence="8">
    <location>
        <begin position="51"/>
        <end position="237"/>
    </location>
</feature>